<feature type="region of interest" description="Disordered" evidence="2">
    <location>
        <begin position="1"/>
        <end position="20"/>
    </location>
</feature>
<accession>A0ABW6L125</accession>
<evidence type="ECO:0000256" key="1">
    <source>
        <dbReference type="ARBA" id="ARBA00022801"/>
    </source>
</evidence>
<dbReference type="Pfam" id="PF07228">
    <property type="entry name" value="SpoIIE"/>
    <property type="match status" value="1"/>
</dbReference>
<dbReference type="Gene3D" id="3.60.40.10">
    <property type="entry name" value="PPM-type phosphatase domain"/>
    <property type="match status" value="1"/>
</dbReference>
<keyword evidence="1" id="KW-0378">Hydrolase</keyword>
<dbReference type="InterPro" id="IPR003018">
    <property type="entry name" value="GAF"/>
</dbReference>
<protein>
    <submittedName>
        <fullName evidence="4">SpoIIE family protein phosphatase</fullName>
    </submittedName>
</protein>
<keyword evidence="5" id="KW-1185">Reference proteome</keyword>
<dbReference type="PANTHER" id="PTHR43156:SF2">
    <property type="entry name" value="STAGE II SPORULATION PROTEIN E"/>
    <property type="match status" value="1"/>
</dbReference>
<dbReference type="InterPro" id="IPR029016">
    <property type="entry name" value="GAF-like_dom_sf"/>
</dbReference>
<dbReference type="EMBL" id="JBIAFJ010000040">
    <property type="protein sequence ID" value="MFE9173814.1"/>
    <property type="molecule type" value="Genomic_DNA"/>
</dbReference>
<feature type="domain" description="PAS" evidence="3">
    <location>
        <begin position="39"/>
        <end position="103"/>
    </location>
</feature>
<evidence type="ECO:0000313" key="5">
    <source>
        <dbReference type="Proteomes" id="UP001601197"/>
    </source>
</evidence>
<dbReference type="Gene3D" id="3.30.450.20">
    <property type="entry name" value="PAS domain"/>
    <property type="match status" value="2"/>
</dbReference>
<dbReference type="InterPro" id="IPR035965">
    <property type="entry name" value="PAS-like_dom_sf"/>
</dbReference>
<dbReference type="Pfam" id="PF01590">
    <property type="entry name" value="GAF"/>
    <property type="match status" value="1"/>
</dbReference>
<dbReference type="Pfam" id="PF08448">
    <property type="entry name" value="PAS_4"/>
    <property type="match status" value="2"/>
</dbReference>
<organism evidence="4 5">
    <name type="scientific">Streptomyces kebangsaanensis</name>
    <dbReference type="NCBI Taxonomy" id="864058"/>
    <lineage>
        <taxon>Bacteria</taxon>
        <taxon>Bacillati</taxon>
        <taxon>Actinomycetota</taxon>
        <taxon>Actinomycetes</taxon>
        <taxon>Kitasatosporales</taxon>
        <taxon>Streptomycetaceae</taxon>
        <taxon>Streptomyces</taxon>
    </lineage>
</organism>
<dbReference type="InterPro" id="IPR013656">
    <property type="entry name" value="PAS_4"/>
</dbReference>
<dbReference type="SUPFAM" id="SSF81606">
    <property type="entry name" value="PP2C-like"/>
    <property type="match status" value="1"/>
</dbReference>
<dbReference type="PROSITE" id="PS50112">
    <property type="entry name" value="PAS"/>
    <property type="match status" value="1"/>
</dbReference>
<name>A0ABW6L125_9ACTN</name>
<dbReference type="RefSeq" id="WP_388352957.1">
    <property type="nucleotide sequence ID" value="NZ_JBIAFJ010000040.1"/>
</dbReference>
<evidence type="ECO:0000259" key="3">
    <source>
        <dbReference type="PROSITE" id="PS50112"/>
    </source>
</evidence>
<gene>
    <name evidence="4" type="ORF">ACFYNZ_30885</name>
</gene>
<proteinExistence type="predicted"/>
<dbReference type="InterPro" id="IPR000014">
    <property type="entry name" value="PAS"/>
</dbReference>
<dbReference type="Proteomes" id="UP001601197">
    <property type="component" value="Unassembled WGS sequence"/>
</dbReference>
<comment type="caution">
    <text evidence="4">The sequence shown here is derived from an EMBL/GenBank/DDBJ whole genome shotgun (WGS) entry which is preliminary data.</text>
</comment>
<dbReference type="SUPFAM" id="SSF55781">
    <property type="entry name" value="GAF domain-like"/>
    <property type="match status" value="1"/>
</dbReference>
<dbReference type="CDD" id="cd00130">
    <property type="entry name" value="PAS"/>
    <property type="match status" value="2"/>
</dbReference>
<dbReference type="PANTHER" id="PTHR43156">
    <property type="entry name" value="STAGE II SPORULATION PROTEIN E-RELATED"/>
    <property type="match status" value="1"/>
</dbReference>
<dbReference type="InterPro" id="IPR001932">
    <property type="entry name" value="PPM-type_phosphatase-like_dom"/>
</dbReference>
<evidence type="ECO:0000256" key="2">
    <source>
        <dbReference type="SAM" id="MobiDB-lite"/>
    </source>
</evidence>
<dbReference type="SUPFAM" id="SSF55785">
    <property type="entry name" value="PYP-like sensor domain (PAS domain)"/>
    <property type="match status" value="2"/>
</dbReference>
<dbReference type="SMART" id="SM00065">
    <property type="entry name" value="GAF"/>
    <property type="match status" value="1"/>
</dbReference>
<dbReference type="InterPro" id="IPR052016">
    <property type="entry name" value="Bact_Sigma-Reg"/>
</dbReference>
<dbReference type="NCBIfam" id="TIGR00229">
    <property type="entry name" value="sensory_box"/>
    <property type="match status" value="1"/>
</dbReference>
<dbReference type="InterPro" id="IPR036457">
    <property type="entry name" value="PPM-type-like_dom_sf"/>
</dbReference>
<evidence type="ECO:0000313" key="4">
    <source>
        <dbReference type="EMBL" id="MFE9173814.1"/>
    </source>
</evidence>
<reference evidence="4 5" key="1">
    <citation type="submission" date="2024-10" db="EMBL/GenBank/DDBJ databases">
        <title>The Natural Products Discovery Center: Release of the First 8490 Sequenced Strains for Exploring Actinobacteria Biosynthetic Diversity.</title>
        <authorList>
            <person name="Kalkreuter E."/>
            <person name="Kautsar S.A."/>
            <person name="Yang D."/>
            <person name="Bader C.D."/>
            <person name="Teijaro C.N."/>
            <person name="Fluegel L."/>
            <person name="Davis C.M."/>
            <person name="Simpson J.R."/>
            <person name="Lauterbach L."/>
            <person name="Steele A.D."/>
            <person name="Gui C."/>
            <person name="Meng S."/>
            <person name="Li G."/>
            <person name="Viehrig K."/>
            <person name="Ye F."/>
            <person name="Su P."/>
            <person name="Kiefer A.F."/>
            <person name="Nichols A."/>
            <person name="Cepeda A.J."/>
            <person name="Yan W."/>
            <person name="Fan B."/>
            <person name="Jiang Y."/>
            <person name="Adhikari A."/>
            <person name="Zheng C.-J."/>
            <person name="Schuster L."/>
            <person name="Cowan T.M."/>
            <person name="Smanski M.J."/>
            <person name="Chevrette M.G."/>
            <person name="De Carvalho L.P.S."/>
            <person name="Shen B."/>
        </authorList>
    </citation>
    <scope>NUCLEOTIDE SEQUENCE [LARGE SCALE GENOMIC DNA]</scope>
    <source>
        <strain evidence="4 5">NPDC007147</strain>
    </source>
</reference>
<sequence length="711" mass="75852">MGGERAGTGGDREEASAVRPGEVLRRSAGHADPAPSGGLLDLLSVSAVVLDARGRVVFWSPQAQQIFGYSAHEALGRYAARLMVDERHWELVTELFARVMAEGTGWAGAFPIRHKDGSTRLVEFRNVRLEGEDGDFYALGIAADHAALKRAERDLALTSHLFAQSPVGLGIVDTDLRYLVVNPALERINGRPAHRHVGRPVHEVLDFMDPAPVEGALRLVLDSGEPLLDQFAVAPTPADPGGRDHAWSVSYFRLEDSAGQVLGAAVELVDVTEQHRASAEAAEARRRLAMIADASARVGTTLDLETTADELAGSCVPELADLAVVGVLDAVLRGSDRNWTPSGPAAVRTLALAAHAVPALSLPAGHLARYDPEHLVTQCMTTGRPVLAPHLTGEDLARVAPARAAAVLARAGTHSCLAVPLTSRGRVLGALGLARGRNPVPFDDDDAVLALELASRAAVSIDHARYYQNQRQAAEDLQRSLLPQKPPHRPGVDTACRYQPASSICGIGGDWYDVIPLPHDRTALVIGDVMGSGTGAATTMGQLRMATRTLAALEMDPAELLHHLDRITGDLEQQFATCTYAVYDPHRACCRIAAAGHLPPVLLPAGGAPELLDVPTGVPLGVGHVRSRTVRVRVGPGDGLLLYTDGLVETRSHPLDAQLDLLLRLLAGPPRPLEETCDHLLHALRHPDEPDDVALLMARVRSGRGDRGRRS</sequence>
<dbReference type="SMART" id="SM00091">
    <property type="entry name" value="PAS"/>
    <property type="match status" value="2"/>
</dbReference>
<dbReference type="Gene3D" id="3.30.450.40">
    <property type="match status" value="1"/>
</dbReference>
<dbReference type="SMART" id="SM00331">
    <property type="entry name" value="PP2C_SIG"/>
    <property type="match status" value="1"/>
</dbReference>